<feature type="binding site" evidence="1">
    <location>
        <position position="31"/>
    </location>
    <ligand>
        <name>Zn(2+)</name>
        <dbReference type="ChEBI" id="CHEBI:29105"/>
    </ligand>
</feature>
<gene>
    <name evidence="1" type="primary">yacG</name>
    <name evidence="3" type="ORF">ACFSAG_09955</name>
</gene>
<dbReference type="Proteomes" id="UP001597215">
    <property type="component" value="Unassembled WGS sequence"/>
</dbReference>
<name>A0ABW4ME39_9SPHN</name>
<accession>A0ABW4ME39</accession>
<dbReference type="Gene3D" id="3.30.50.10">
    <property type="entry name" value="Erythroid Transcription Factor GATA-1, subunit A"/>
    <property type="match status" value="1"/>
</dbReference>
<dbReference type="InterPro" id="IPR005584">
    <property type="entry name" value="DNA_gyrase_inhibitor_YacG"/>
</dbReference>
<evidence type="ECO:0000313" key="3">
    <source>
        <dbReference type="EMBL" id="MFD1767165.1"/>
    </source>
</evidence>
<comment type="similarity">
    <text evidence="1">Belongs to the DNA gyrase inhibitor YacG family.</text>
</comment>
<dbReference type="InterPro" id="IPR013088">
    <property type="entry name" value="Znf_NHR/GATA"/>
</dbReference>
<evidence type="ECO:0000313" key="4">
    <source>
        <dbReference type="Proteomes" id="UP001597215"/>
    </source>
</evidence>
<organism evidence="3 4">
    <name type="scientific">Sphingorhabdus buctiana</name>
    <dbReference type="NCBI Taxonomy" id="1508805"/>
    <lineage>
        <taxon>Bacteria</taxon>
        <taxon>Pseudomonadati</taxon>
        <taxon>Pseudomonadota</taxon>
        <taxon>Alphaproteobacteria</taxon>
        <taxon>Sphingomonadales</taxon>
        <taxon>Sphingomonadaceae</taxon>
        <taxon>Sphingorhabdus</taxon>
    </lineage>
</organism>
<feature type="region of interest" description="Disordered" evidence="2">
    <location>
        <begin position="1"/>
        <end position="25"/>
    </location>
</feature>
<sequence>MSMSATSKTAKCPLCGKPESPEHKPFCSKGCKDRDLLQWLGEGYRFKGPPADPDFPEEV</sequence>
<keyword evidence="1" id="KW-0479">Metal-binding</keyword>
<reference evidence="4" key="1">
    <citation type="journal article" date="2019" name="Int. J. Syst. Evol. Microbiol.">
        <title>The Global Catalogue of Microorganisms (GCM) 10K type strain sequencing project: providing services to taxonomists for standard genome sequencing and annotation.</title>
        <authorList>
            <consortium name="The Broad Institute Genomics Platform"/>
            <consortium name="The Broad Institute Genome Sequencing Center for Infectious Disease"/>
            <person name="Wu L."/>
            <person name="Ma J."/>
        </authorList>
    </citation>
    <scope>NUCLEOTIDE SEQUENCE [LARGE SCALE GENOMIC DNA]</scope>
    <source>
        <strain evidence="4">CGMCC 1.12449</strain>
    </source>
</reference>
<feature type="binding site" evidence="1">
    <location>
        <position position="12"/>
    </location>
    <ligand>
        <name>Zn(2+)</name>
        <dbReference type="ChEBI" id="CHEBI:29105"/>
    </ligand>
</feature>
<comment type="function">
    <text evidence="1">Inhibits all the catalytic activities of DNA gyrase by preventing its interaction with DNA. Acts by binding directly to the C-terminal domain of GyrB, which probably disrupts DNA binding by the gyrase.</text>
</comment>
<dbReference type="SUPFAM" id="SSF57716">
    <property type="entry name" value="Glucocorticoid receptor-like (DNA-binding domain)"/>
    <property type="match status" value="1"/>
</dbReference>
<protein>
    <recommendedName>
        <fullName evidence="1">DNA gyrase inhibitor YacG</fullName>
    </recommendedName>
</protein>
<evidence type="ECO:0000256" key="1">
    <source>
        <dbReference type="HAMAP-Rule" id="MF_00649"/>
    </source>
</evidence>
<comment type="subunit">
    <text evidence="1">Interacts with GyrB.</text>
</comment>
<dbReference type="RefSeq" id="WP_381514215.1">
    <property type="nucleotide sequence ID" value="NZ_JBHUEL010000009.1"/>
</dbReference>
<comment type="cofactor">
    <cofactor evidence="1">
        <name>Zn(2+)</name>
        <dbReference type="ChEBI" id="CHEBI:29105"/>
    </cofactor>
    <text evidence="1">Binds 1 zinc ion.</text>
</comment>
<dbReference type="HAMAP" id="MF_00649">
    <property type="entry name" value="DNA_gyrase_inhibitor_YacG"/>
    <property type="match status" value="1"/>
</dbReference>
<comment type="caution">
    <text evidence="3">The sequence shown here is derived from an EMBL/GenBank/DDBJ whole genome shotgun (WGS) entry which is preliminary data.</text>
</comment>
<proteinExistence type="inferred from homology"/>
<evidence type="ECO:0000256" key="2">
    <source>
        <dbReference type="SAM" id="MobiDB-lite"/>
    </source>
</evidence>
<dbReference type="Pfam" id="PF03884">
    <property type="entry name" value="YacG"/>
    <property type="match status" value="1"/>
</dbReference>
<feature type="binding site" evidence="1">
    <location>
        <position position="15"/>
    </location>
    <ligand>
        <name>Zn(2+)</name>
        <dbReference type="ChEBI" id="CHEBI:29105"/>
    </ligand>
</feature>
<feature type="binding site" evidence="1">
    <location>
        <position position="27"/>
    </location>
    <ligand>
        <name>Zn(2+)</name>
        <dbReference type="ChEBI" id="CHEBI:29105"/>
    </ligand>
</feature>
<keyword evidence="1" id="KW-0862">Zinc</keyword>
<dbReference type="EMBL" id="JBHUEL010000009">
    <property type="protein sequence ID" value="MFD1767165.1"/>
    <property type="molecule type" value="Genomic_DNA"/>
</dbReference>
<keyword evidence="4" id="KW-1185">Reference proteome</keyword>